<dbReference type="GeneID" id="16072383"/>
<dbReference type="Gene3D" id="3.60.10.10">
    <property type="entry name" value="Endonuclease/exonuclease/phosphatase"/>
    <property type="match status" value="1"/>
</dbReference>
<dbReference type="SUPFAM" id="SSF56219">
    <property type="entry name" value="DNase I-like"/>
    <property type="match status" value="1"/>
</dbReference>
<evidence type="ECO:0000313" key="3">
    <source>
        <dbReference type="Proteomes" id="UP000007799"/>
    </source>
</evidence>
<protein>
    <recommendedName>
        <fullName evidence="4">Endonuclease/exonuclease/phosphatase domain-containing protein</fullName>
    </recommendedName>
</protein>
<keyword evidence="1" id="KW-1133">Transmembrane helix</keyword>
<dbReference type="KEGG" id="sre:PTSG_06443"/>
<dbReference type="EMBL" id="GL832972">
    <property type="protein sequence ID" value="EGD75366.1"/>
    <property type="molecule type" value="Genomic_DNA"/>
</dbReference>
<sequence>MPGTQPHGLEGYPPLRKSAFKSFLPRAVFSLAWVFMTPAYLALNWVVSIFRPTTDEIVKFRRLWLPIACIMLIVSVPIALFALPFYILSHLGRRAFTYHVYAERTKRSISKTEWTIVSCNAHLLPEALARKYNLRNTSERAKSLAVRIAASNIQRHSVNFNNVLKDFPTSDFVCMQQVYDRTAVERILFHLHQSFPFIVEDTGVLHWRSHRLSAGSGLMLLSKYPIMDAEFKTFSGSAGADGRFCRGLLLAKVHLFKKNKPEKRRFVGYIFVTELHSSNPDIRRQQLEEIERFTHNFRERTSNPGEVVGFQAIAGEFHFDNVSQVHNTNWEHNLFTRYAPDNTHL</sequence>
<organism evidence="3">
    <name type="scientific">Salpingoeca rosetta (strain ATCC 50818 / BSB-021)</name>
    <dbReference type="NCBI Taxonomy" id="946362"/>
    <lineage>
        <taxon>Eukaryota</taxon>
        <taxon>Choanoflagellata</taxon>
        <taxon>Craspedida</taxon>
        <taxon>Salpingoecidae</taxon>
        <taxon>Salpingoeca</taxon>
    </lineage>
</organism>
<keyword evidence="1" id="KW-0812">Transmembrane</keyword>
<dbReference type="RefSeq" id="XP_004991823.1">
    <property type="nucleotide sequence ID" value="XM_004991766.1"/>
</dbReference>
<gene>
    <name evidence="2" type="ORF">PTSG_06443</name>
</gene>
<feature type="transmembrane region" description="Helical" evidence="1">
    <location>
        <begin position="23"/>
        <end position="43"/>
    </location>
</feature>
<dbReference type="GO" id="GO:0004767">
    <property type="term" value="F:sphingomyelin phosphodiesterase activity"/>
    <property type="evidence" value="ECO:0007669"/>
    <property type="project" value="InterPro"/>
</dbReference>
<dbReference type="InterPro" id="IPR036691">
    <property type="entry name" value="Endo/exonu/phosph_ase_sf"/>
</dbReference>
<dbReference type="GO" id="GO:0005737">
    <property type="term" value="C:cytoplasm"/>
    <property type="evidence" value="ECO:0007669"/>
    <property type="project" value="TreeGrafter"/>
</dbReference>
<dbReference type="AlphaFoldDB" id="F2UFT8"/>
<dbReference type="PANTHER" id="PTHR16320">
    <property type="entry name" value="SPHINGOMYELINASE FAMILY MEMBER"/>
    <property type="match status" value="1"/>
</dbReference>
<name>F2UFT8_SALR5</name>
<dbReference type="PANTHER" id="PTHR16320:SF1">
    <property type="entry name" value="SPHINGOMYELINASE DDB_G0288017"/>
    <property type="match status" value="1"/>
</dbReference>
<dbReference type="OrthoDB" id="40902at2759"/>
<keyword evidence="1" id="KW-0472">Membrane</keyword>
<dbReference type="InParanoid" id="F2UFT8"/>
<dbReference type="Proteomes" id="UP000007799">
    <property type="component" value="Unassembled WGS sequence"/>
</dbReference>
<evidence type="ECO:0000313" key="2">
    <source>
        <dbReference type="EMBL" id="EGD75366.1"/>
    </source>
</evidence>
<evidence type="ECO:0000256" key="1">
    <source>
        <dbReference type="SAM" id="Phobius"/>
    </source>
</evidence>
<keyword evidence="3" id="KW-1185">Reference proteome</keyword>
<evidence type="ECO:0008006" key="4">
    <source>
        <dbReference type="Google" id="ProtNLM"/>
    </source>
</evidence>
<accession>F2UFT8</accession>
<dbReference type="eggNOG" id="ENOG502QVS2">
    <property type="taxonomic scope" value="Eukaryota"/>
</dbReference>
<dbReference type="InterPro" id="IPR038772">
    <property type="entry name" value="Sph/SMPD2-like"/>
</dbReference>
<feature type="transmembrane region" description="Helical" evidence="1">
    <location>
        <begin position="63"/>
        <end position="88"/>
    </location>
</feature>
<dbReference type="FunCoup" id="F2UFT8">
    <property type="interactions" value="110"/>
</dbReference>
<proteinExistence type="predicted"/>
<reference evidence="2" key="1">
    <citation type="submission" date="2009-08" db="EMBL/GenBank/DDBJ databases">
        <title>Annotation of Salpingoeca rosetta.</title>
        <authorList>
            <consortium name="The Broad Institute Genome Sequencing Platform"/>
            <person name="Russ C."/>
            <person name="Cuomo C."/>
            <person name="Burger G."/>
            <person name="Gray M.W."/>
            <person name="Holland P.W.H."/>
            <person name="King N."/>
            <person name="Lang F.B.F."/>
            <person name="Roger A.J."/>
            <person name="Ruiz-Trillo I."/>
            <person name="Young S.K."/>
            <person name="Zeng Q."/>
            <person name="Gargeya S."/>
            <person name="Alvarado L."/>
            <person name="Berlin A."/>
            <person name="Chapman S.B."/>
            <person name="Chen Z."/>
            <person name="Freedman E."/>
            <person name="Gellesch M."/>
            <person name="Goldberg J."/>
            <person name="Griggs A."/>
            <person name="Gujja S."/>
            <person name="Heilman E."/>
            <person name="Heiman D."/>
            <person name="Howarth C."/>
            <person name="Mehta T."/>
            <person name="Neiman D."/>
            <person name="Pearson M."/>
            <person name="Roberts A."/>
            <person name="Saif S."/>
            <person name="Shea T."/>
            <person name="Shenoy N."/>
            <person name="Sisk P."/>
            <person name="Stolte C."/>
            <person name="Sykes S."/>
            <person name="White J."/>
            <person name="Yandava C."/>
            <person name="Haas B."/>
            <person name="Nusbaum C."/>
            <person name="Birren B."/>
        </authorList>
    </citation>
    <scope>NUCLEOTIDE SEQUENCE [LARGE SCALE GENOMIC DNA]</scope>
    <source>
        <strain evidence="2">ATCC 50818</strain>
    </source>
</reference>